<organism evidence="2 3">
    <name type="scientific">Cytospora paraplurivora</name>
    <dbReference type="NCBI Taxonomy" id="2898453"/>
    <lineage>
        <taxon>Eukaryota</taxon>
        <taxon>Fungi</taxon>
        <taxon>Dikarya</taxon>
        <taxon>Ascomycota</taxon>
        <taxon>Pezizomycotina</taxon>
        <taxon>Sordariomycetes</taxon>
        <taxon>Sordariomycetidae</taxon>
        <taxon>Diaporthales</taxon>
        <taxon>Cytosporaceae</taxon>
        <taxon>Cytospora</taxon>
    </lineage>
</organism>
<comment type="caution">
    <text evidence="2">The sequence shown here is derived from an EMBL/GenBank/DDBJ whole genome shotgun (WGS) entry which is preliminary data.</text>
</comment>
<gene>
    <name evidence="2" type="ORF">SLS53_001143</name>
</gene>
<sequence length="347" mass="38775">MHVFDIRIPSSPAPDGDNPVSGIHDHEPSKTQLLCLEDPDDTLYKIALETGGTSQHPMATTQGARFRFDPSMYKFRDSLRATSIDSATTIQKAKNVDVNTIRLRTGRAITYDNTQDVLHLRFVSPTSQTPKDARRASPISAMFESAWSEELAKALHYARRIAIDVSQLWPDLAGGQSDLLQDIAYLACVLQNDLEVLYLVDYCAGRCNSAKAGDLMSRDTELHRKMYCHGNGGVSSFDKGVWDHEKRREPDVFRGVGKIWREVFDIEKMGWDESHPGFVFAEMFSEVVSMQQGNCVTDGNVGAVKRDVKFKGIRVLVAEDEKVDEVDTSMVLSCGCGHHTDSQKWIV</sequence>
<accession>A0AAN9YKT8</accession>
<reference evidence="2 3" key="1">
    <citation type="journal article" date="2023" name="PLoS ONE">
        <title>Cytospora paraplurivora sp. nov. isolated from orchards with fruit tree decline syndrome in Ontario, Canada.</title>
        <authorList>
            <person name="Ilyukhin E."/>
            <person name="Nguyen H.D.T."/>
            <person name="Castle A.J."/>
            <person name="Ellouze W."/>
        </authorList>
    </citation>
    <scope>NUCLEOTIDE SEQUENCE [LARGE SCALE GENOMIC DNA]</scope>
    <source>
        <strain evidence="2 3">FDS-564</strain>
    </source>
</reference>
<dbReference type="EMBL" id="JAJSPL020000003">
    <property type="protein sequence ID" value="KAK7747891.1"/>
    <property type="molecule type" value="Genomic_DNA"/>
</dbReference>
<feature type="region of interest" description="Disordered" evidence="1">
    <location>
        <begin position="1"/>
        <end position="26"/>
    </location>
</feature>
<proteinExistence type="predicted"/>
<protein>
    <submittedName>
        <fullName evidence="2">Uncharacterized protein</fullName>
    </submittedName>
</protein>
<evidence type="ECO:0000256" key="1">
    <source>
        <dbReference type="SAM" id="MobiDB-lite"/>
    </source>
</evidence>
<evidence type="ECO:0000313" key="3">
    <source>
        <dbReference type="Proteomes" id="UP001320245"/>
    </source>
</evidence>
<name>A0AAN9YKT8_9PEZI</name>
<keyword evidence="3" id="KW-1185">Reference proteome</keyword>
<dbReference type="Proteomes" id="UP001320245">
    <property type="component" value="Unassembled WGS sequence"/>
</dbReference>
<evidence type="ECO:0000313" key="2">
    <source>
        <dbReference type="EMBL" id="KAK7747891.1"/>
    </source>
</evidence>
<dbReference type="AlphaFoldDB" id="A0AAN9YKT8"/>